<accession>A0A2G2W066</accession>
<dbReference type="FunFam" id="1.25.40.10:FF:000158">
    <property type="entry name" value="pentatricopeptide repeat-containing protein At2g33680"/>
    <property type="match status" value="1"/>
</dbReference>
<dbReference type="InterPro" id="IPR002885">
    <property type="entry name" value="PPR_rpt"/>
</dbReference>
<dbReference type="InterPro" id="IPR057225">
    <property type="entry name" value="DUF7903"/>
</dbReference>
<dbReference type="Pfam" id="PF25475">
    <property type="entry name" value="DUF7903"/>
    <property type="match status" value="1"/>
</dbReference>
<dbReference type="OrthoDB" id="2014147at2759"/>
<name>A0A2G2W066_CAPBA</name>
<dbReference type="PANTHER" id="PTHR47926:SF375">
    <property type="entry name" value="PENTATRICOPEPTIDE REPEAT-CONTAINING PROTEIN"/>
    <property type="match status" value="1"/>
</dbReference>
<dbReference type="STRING" id="33114.A0A2G2W066"/>
<evidence type="ECO:0000313" key="5">
    <source>
        <dbReference type="Proteomes" id="UP000224567"/>
    </source>
</evidence>
<feature type="repeat" description="PPR" evidence="2">
    <location>
        <begin position="79"/>
        <end position="113"/>
    </location>
</feature>
<sequence>MLNRGIRLDDFTYPSVLKACGEQLNLAFDEDIHKSIDASFLEGNLFVQNALVSIYASKGTWSKAFEIFDRMSATGAEMDIITWNTISRGCLKTGEFIGALKLFSQMRTCGIQLEPVATLIGLGTCSHTGLLEIGKQIHGLVIWSHLDNFDNHFSCMIDLFGRAGLLKRAEEIIIKTPYEPTPDMWATLLGACKVHQNTDIGEWEAEKLLEMRPDNPGYYVLIANMYADARRWDKLAKMRTFMRDVGVLLIARAEYVPVCSAFFAPVEVAALRVLESKGTLRESISVFKFSFNIYAFLGSNEAINEIIDTTWLLVAANVNEDLLLSFQLVKGEMEEADMAEVKPSVVACFGKVRFYGSVFFISHVKLYHHVRNF</sequence>
<organism evidence="4 5">
    <name type="scientific">Capsicum baccatum</name>
    <name type="common">Peruvian pepper</name>
    <dbReference type="NCBI Taxonomy" id="33114"/>
    <lineage>
        <taxon>Eukaryota</taxon>
        <taxon>Viridiplantae</taxon>
        <taxon>Streptophyta</taxon>
        <taxon>Embryophyta</taxon>
        <taxon>Tracheophyta</taxon>
        <taxon>Spermatophyta</taxon>
        <taxon>Magnoliopsida</taxon>
        <taxon>eudicotyledons</taxon>
        <taxon>Gunneridae</taxon>
        <taxon>Pentapetalae</taxon>
        <taxon>asterids</taxon>
        <taxon>lamiids</taxon>
        <taxon>Solanales</taxon>
        <taxon>Solanaceae</taxon>
        <taxon>Solanoideae</taxon>
        <taxon>Capsiceae</taxon>
        <taxon>Capsicum</taxon>
    </lineage>
</organism>
<feature type="repeat" description="PPR" evidence="2">
    <location>
        <begin position="44"/>
        <end position="78"/>
    </location>
</feature>
<reference evidence="4 5" key="1">
    <citation type="journal article" date="2017" name="Genome Biol.">
        <title>New reference genome sequences of hot pepper reveal the massive evolution of plant disease-resistance genes by retroduplication.</title>
        <authorList>
            <person name="Kim S."/>
            <person name="Park J."/>
            <person name="Yeom S.I."/>
            <person name="Kim Y.M."/>
            <person name="Seo E."/>
            <person name="Kim K.T."/>
            <person name="Kim M.S."/>
            <person name="Lee J.M."/>
            <person name="Cheong K."/>
            <person name="Shin H.S."/>
            <person name="Kim S.B."/>
            <person name="Han K."/>
            <person name="Lee J."/>
            <person name="Park M."/>
            <person name="Lee H.A."/>
            <person name="Lee H.Y."/>
            <person name="Lee Y."/>
            <person name="Oh S."/>
            <person name="Lee J.H."/>
            <person name="Choi E."/>
            <person name="Choi E."/>
            <person name="Lee S.E."/>
            <person name="Jeon J."/>
            <person name="Kim H."/>
            <person name="Choi G."/>
            <person name="Song H."/>
            <person name="Lee J."/>
            <person name="Lee S.C."/>
            <person name="Kwon J.K."/>
            <person name="Lee H.Y."/>
            <person name="Koo N."/>
            <person name="Hong Y."/>
            <person name="Kim R.W."/>
            <person name="Kang W.H."/>
            <person name="Huh J.H."/>
            <person name="Kang B.C."/>
            <person name="Yang T.J."/>
            <person name="Lee Y.H."/>
            <person name="Bennetzen J.L."/>
            <person name="Choi D."/>
        </authorList>
    </citation>
    <scope>NUCLEOTIDE SEQUENCE [LARGE SCALE GENOMIC DNA]</scope>
    <source>
        <strain evidence="5">cv. PBC81</strain>
    </source>
</reference>
<evidence type="ECO:0000259" key="3">
    <source>
        <dbReference type="Pfam" id="PF25475"/>
    </source>
</evidence>
<dbReference type="GO" id="GO:0099402">
    <property type="term" value="P:plant organ development"/>
    <property type="evidence" value="ECO:0007669"/>
    <property type="project" value="UniProtKB-ARBA"/>
</dbReference>
<dbReference type="Pfam" id="PF01535">
    <property type="entry name" value="PPR"/>
    <property type="match status" value="3"/>
</dbReference>
<dbReference type="AlphaFoldDB" id="A0A2G2W066"/>
<dbReference type="InterPro" id="IPR011990">
    <property type="entry name" value="TPR-like_helical_dom_sf"/>
</dbReference>
<dbReference type="GO" id="GO:0009451">
    <property type="term" value="P:RNA modification"/>
    <property type="evidence" value="ECO:0007669"/>
    <property type="project" value="InterPro"/>
</dbReference>
<feature type="domain" description="DUF7903" evidence="3">
    <location>
        <begin position="301"/>
        <end position="357"/>
    </location>
</feature>
<comment type="caution">
    <text evidence="4">The sequence shown here is derived from an EMBL/GenBank/DDBJ whole genome shotgun (WGS) entry which is preliminary data.</text>
</comment>
<dbReference type="Proteomes" id="UP000224567">
    <property type="component" value="Unassembled WGS sequence"/>
</dbReference>
<keyword evidence="5" id="KW-1185">Reference proteome</keyword>
<dbReference type="Pfam" id="PF20431">
    <property type="entry name" value="E_motif"/>
    <property type="match status" value="1"/>
</dbReference>
<evidence type="ECO:0000256" key="2">
    <source>
        <dbReference type="PROSITE-ProRule" id="PRU00708"/>
    </source>
</evidence>
<reference evidence="5" key="2">
    <citation type="journal article" date="2017" name="J. Anim. Genet.">
        <title>Multiple reference genome sequences of hot pepper reveal the massive evolution of plant disease resistance genes by retroduplication.</title>
        <authorList>
            <person name="Kim S."/>
            <person name="Park J."/>
            <person name="Yeom S.-I."/>
            <person name="Kim Y.-M."/>
            <person name="Seo E."/>
            <person name="Kim K.-T."/>
            <person name="Kim M.-S."/>
            <person name="Lee J.M."/>
            <person name="Cheong K."/>
            <person name="Shin H.-S."/>
            <person name="Kim S.-B."/>
            <person name="Han K."/>
            <person name="Lee J."/>
            <person name="Park M."/>
            <person name="Lee H.-A."/>
            <person name="Lee H.-Y."/>
            <person name="Lee Y."/>
            <person name="Oh S."/>
            <person name="Lee J.H."/>
            <person name="Choi E."/>
            <person name="Choi E."/>
            <person name="Lee S.E."/>
            <person name="Jeon J."/>
            <person name="Kim H."/>
            <person name="Choi G."/>
            <person name="Song H."/>
            <person name="Lee J."/>
            <person name="Lee S.-C."/>
            <person name="Kwon J.-K."/>
            <person name="Lee H.-Y."/>
            <person name="Koo N."/>
            <person name="Hong Y."/>
            <person name="Kim R.W."/>
            <person name="Kang W.-H."/>
            <person name="Huh J.H."/>
            <person name="Kang B.-C."/>
            <person name="Yang T.-J."/>
            <person name="Lee Y.-H."/>
            <person name="Bennetzen J.L."/>
            <person name="Choi D."/>
        </authorList>
    </citation>
    <scope>NUCLEOTIDE SEQUENCE [LARGE SCALE GENOMIC DNA]</scope>
    <source>
        <strain evidence="5">cv. PBC81</strain>
    </source>
</reference>
<dbReference type="Gene3D" id="1.25.40.10">
    <property type="entry name" value="Tetratricopeptide repeat domain"/>
    <property type="match status" value="2"/>
</dbReference>
<dbReference type="NCBIfam" id="TIGR00756">
    <property type="entry name" value="PPR"/>
    <property type="match status" value="2"/>
</dbReference>
<protein>
    <recommendedName>
        <fullName evidence="3">DUF7903 domain-containing protein</fullName>
    </recommendedName>
</protein>
<dbReference type="PROSITE" id="PS51375">
    <property type="entry name" value="PPR"/>
    <property type="match status" value="2"/>
</dbReference>
<dbReference type="InterPro" id="IPR046848">
    <property type="entry name" value="E_motif"/>
</dbReference>
<gene>
    <name evidence="4" type="ORF">CQW23_22199</name>
</gene>
<dbReference type="PANTHER" id="PTHR47926">
    <property type="entry name" value="PENTATRICOPEPTIDE REPEAT-CONTAINING PROTEIN"/>
    <property type="match status" value="1"/>
</dbReference>
<proteinExistence type="predicted"/>
<keyword evidence="1" id="KW-0677">Repeat</keyword>
<dbReference type="InterPro" id="IPR046960">
    <property type="entry name" value="PPR_At4g14850-like_plant"/>
</dbReference>
<dbReference type="GO" id="GO:0003723">
    <property type="term" value="F:RNA binding"/>
    <property type="evidence" value="ECO:0007669"/>
    <property type="project" value="InterPro"/>
</dbReference>
<dbReference type="EMBL" id="MLFT02000009">
    <property type="protein sequence ID" value="PHT38626.1"/>
    <property type="molecule type" value="Genomic_DNA"/>
</dbReference>
<evidence type="ECO:0000313" key="4">
    <source>
        <dbReference type="EMBL" id="PHT38626.1"/>
    </source>
</evidence>
<evidence type="ECO:0000256" key="1">
    <source>
        <dbReference type="ARBA" id="ARBA00022737"/>
    </source>
</evidence>